<reference evidence="7" key="1">
    <citation type="journal article" date="2015" name="PLoS ONE">
        <title>Comprehensive Evaluation of Toxoplasma gondii VEG and Neospora caninum LIV Genomes with Tachyzoite Stage Transcriptome and Proteome Defines Novel Transcript Features.</title>
        <authorList>
            <person name="Ramaprasad A."/>
            <person name="Mourier T."/>
            <person name="Naeem R."/>
            <person name="Malas T.B."/>
            <person name="Moussa E."/>
            <person name="Panigrahi A."/>
            <person name="Vermont S.J."/>
            <person name="Otto T.D."/>
            <person name="Wastling J."/>
            <person name="Pain A."/>
        </authorList>
    </citation>
    <scope>NUCLEOTIDE SEQUENCE</scope>
    <source>
        <strain evidence="7">VEG</strain>
    </source>
</reference>
<organism evidence="7">
    <name type="scientific">Toxoplasma gondii (strain ATCC 50861 / VEG)</name>
    <dbReference type="NCBI Taxonomy" id="432359"/>
    <lineage>
        <taxon>Eukaryota</taxon>
        <taxon>Sar</taxon>
        <taxon>Alveolata</taxon>
        <taxon>Apicomplexa</taxon>
        <taxon>Conoidasida</taxon>
        <taxon>Coccidia</taxon>
        <taxon>Eucoccidiorida</taxon>
        <taxon>Eimeriorina</taxon>
        <taxon>Sarcocystidae</taxon>
        <taxon>Toxoplasma</taxon>
    </lineage>
</organism>
<feature type="region of interest" description="Disordered" evidence="5">
    <location>
        <begin position="701"/>
        <end position="786"/>
    </location>
</feature>
<feature type="region of interest" description="Disordered" evidence="5">
    <location>
        <begin position="456"/>
        <end position="496"/>
    </location>
</feature>
<dbReference type="Pfam" id="PF03109">
    <property type="entry name" value="ABC1"/>
    <property type="match status" value="1"/>
</dbReference>
<dbReference type="SUPFAM" id="SSF56112">
    <property type="entry name" value="Protein kinase-like (PK-like)"/>
    <property type="match status" value="1"/>
</dbReference>
<feature type="region of interest" description="Disordered" evidence="5">
    <location>
        <begin position="137"/>
        <end position="177"/>
    </location>
</feature>
<protein>
    <submittedName>
        <fullName evidence="7">ABC1 domain-containing protein</fullName>
    </submittedName>
</protein>
<evidence type="ECO:0000256" key="5">
    <source>
        <dbReference type="SAM" id="MobiDB-lite"/>
    </source>
</evidence>
<feature type="domain" description="ABC1 atypical kinase-like" evidence="6">
    <location>
        <begin position="1028"/>
        <end position="1267"/>
    </location>
</feature>
<feature type="region of interest" description="Disordered" evidence="5">
    <location>
        <begin position="290"/>
        <end position="346"/>
    </location>
</feature>
<keyword evidence="2" id="KW-0808">Transferase</keyword>
<dbReference type="GO" id="GO:0006744">
    <property type="term" value="P:ubiquinone biosynthetic process"/>
    <property type="evidence" value="ECO:0007669"/>
    <property type="project" value="TreeGrafter"/>
</dbReference>
<comment type="similarity">
    <text evidence="1">Belongs to the protein kinase superfamily. ADCK protein kinase family.</text>
</comment>
<feature type="compositionally biased region" description="Basic and acidic residues" evidence="5">
    <location>
        <begin position="466"/>
        <end position="481"/>
    </location>
</feature>
<feature type="compositionally biased region" description="Low complexity" evidence="5">
    <location>
        <begin position="292"/>
        <end position="346"/>
    </location>
</feature>
<feature type="compositionally biased region" description="Polar residues" evidence="5">
    <location>
        <begin position="153"/>
        <end position="168"/>
    </location>
</feature>
<dbReference type="InterPro" id="IPR004147">
    <property type="entry name" value="ABC1_dom"/>
</dbReference>
<evidence type="ECO:0000256" key="3">
    <source>
        <dbReference type="ARBA" id="ARBA00022741"/>
    </source>
</evidence>
<dbReference type="InterPro" id="IPR051409">
    <property type="entry name" value="Atypical_kinase_ADCK"/>
</dbReference>
<feature type="compositionally biased region" description="Basic and acidic residues" evidence="5">
    <location>
        <begin position="915"/>
        <end position="928"/>
    </location>
</feature>
<evidence type="ECO:0000259" key="6">
    <source>
        <dbReference type="Pfam" id="PF03109"/>
    </source>
</evidence>
<feature type="compositionally biased region" description="Low complexity" evidence="5">
    <location>
        <begin position="710"/>
        <end position="735"/>
    </location>
</feature>
<dbReference type="EMBL" id="LN714496">
    <property type="protein sequence ID" value="CEL73764.1"/>
    <property type="molecule type" value="Genomic_DNA"/>
</dbReference>
<dbReference type="InterPro" id="IPR011009">
    <property type="entry name" value="Kinase-like_dom_sf"/>
</dbReference>
<evidence type="ECO:0000256" key="2">
    <source>
        <dbReference type="ARBA" id="ARBA00022679"/>
    </source>
</evidence>
<dbReference type="InterPro" id="IPR034646">
    <property type="entry name" value="ADCK3_dom"/>
</dbReference>
<dbReference type="PANTHER" id="PTHR43851">
    <property type="match status" value="1"/>
</dbReference>
<name>A0A0F7UXL9_TOXGV</name>
<gene>
    <name evidence="7" type="ORF">BN1205_045370</name>
</gene>
<accession>A0A0F7UXL9</accession>
<feature type="compositionally biased region" description="Basic and acidic residues" evidence="5">
    <location>
        <begin position="938"/>
        <end position="956"/>
    </location>
</feature>
<keyword evidence="4" id="KW-0067">ATP-binding</keyword>
<feature type="region of interest" description="Disordered" evidence="5">
    <location>
        <begin position="838"/>
        <end position="972"/>
    </location>
</feature>
<evidence type="ECO:0000313" key="7">
    <source>
        <dbReference type="EMBL" id="CEL73764.1"/>
    </source>
</evidence>
<dbReference type="GO" id="GO:0016740">
    <property type="term" value="F:transferase activity"/>
    <property type="evidence" value="ECO:0007669"/>
    <property type="project" value="UniProtKB-KW"/>
</dbReference>
<dbReference type="GO" id="GO:0005524">
    <property type="term" value="F:ATP binding"/>
    <property type="evidence" value="ECO:0007669"/>
    <property type="project" value="UniProtKB-KW"/>
</dbReference>
<evidence type="ECO:0000256" key="1">
    <source>
        <dbReference type="ARBA" id="ARBA00009670"/>
    </source>
</evidence>
<dbReference type="CDD" id="cd13970">
    <property type="entry name" value="ABC1_ADCK3"/>
    <property type="match status" value="1"/>
</dbReference>
<evidence type="ECO:0000256" key="4">
    <source>
        <dbReference type="ARBA" id="ARBA00022840"/>
    </source>
</evidence>
<keyword evidence="3" id="KW-0547">Nucleotide-binding</keyword>
<feature type="compositionally biased region" description="Basic and acidic residues" evidence="5">
    <location>
        <begin position="777"/>
        <end position="786"/>
    </location>
</feature>
<dbReference type="PANTHER" id="PTHR43851:SF3">
    <property type="entry name" value="COENZYME Q8"/>
    <property type="match status" value="1"/>
</dbReference>
<proteinExistence type="inferred from homology"/>
<sequence>MDVSRRALYGRLTSSSLRCGIRIPRKVPSPALRTNVGSPTRVFTSGCTYTWTLEWRRGVHYHSSSPQACTRSKHPIRSQNRRCAPRWEVAHGSNTAAPVRQRPQLFRVFGHSLHLYFMRQMPTELFVQSVARCKHTARQNGESENDTDRSQDRQAQFSSSGTARNPPSSALIDSDTHASVPEASLSPLIGASALGINSNQTGFCANSGAAASTVSSGACGSQSAVAATNSETFAIQGRVSSSGAEAVKQRTEVETFREGSSDGPATANLLAQSGRAKALDDTHIRSALLSGSARDSSPVDSRVSLSPSLRSVPPLSSSLSWGSASPGVPHDSLSRPSSSPSARSPRPGSFLSSFFPSAASPPLFVSPSLSVLSPALLHSAGLTLLSSVTALTPETLRQPLAAACHAAGISTVFSPAASAGVPQQAGQPRTSLSDAVAGSFSASLLRLSEEVGKMHLSSSSFARGQDTQKESTKRRREESEQRGCFGTSPRGHGKRGEKDFHLALLELVACRLWSALEAESEPLRRALQHSVTALLVKPLEWHAFHPELYRARRKRQAQEQEERPYRQATSSPSAFQASLYVPPPVSASALASGLAPVELKARPVASSVFASEPSAADAGGKLAKGLGPLLCSTSPGETLTSGDTARLPSPLFGESLFPAEGNERILDVLSKRLAQHERLIETQMCRIQELEGQLLSLTQVRSDTQKGSDSRSAPAPVASASASGRSTSSRSPCDSSPHDSSLRSAFPSSSPYAVSPLPSSTSASRDAVASSLGEAPKAGERRETVLRERSLPSTPLWRFVAFFSILVQLMSAASVPAARNSVQRLRLWFSKKWNKGRVAADARSRQTSSAPREGPAPPAKDCCDIHGAAVVRRGTRSVMPHEKEIDGDDAQSTEGRTGEQKAGLGSPHPASVSSEGRDGEGANHDGKWRTGAQQKTSRGKEVREIPDGTADSDHPSFSRATRHGGQQQTPVGVSGVGVIDQILSDERVAALLTDRMCRMRGAALKLMQMVSMIEGSLPPVLTEALKKTRDNADIMPEKQLLQTLREELGTNWQGHFAAFSLRPFAAASIGQVHRAILRDGQEVAVKVQFPGVATSIASDLRNLKALVQWTHMLPRSLFLDVLCDEMKQELLAECDYNNELAFYRHFRELLHRDFGRAFYVPRVFPAYSTKRVLVTEFVRGLSLEQVGQQMPQQVRNSISERLVRLVLAEIFLYRLLNTDPNPSNFFYIPEADSVALIDFGAGRTYDPLFIDKYLQLLHAAVEERVEVVRRLAGELGFFGSSSSTEFLHAQGNVFLAFALCFRPPKAGESAMYSFEDSEVFSLLHKEMQKVMKNRERPPPPEIYSLHRKIAGKLLSAMREASRPRRHFESVCGDNGGLQGPGRRTVPPSRVPRLREGLIVPSSPFCSPRSMASFSQLSLSPPYPPSFVQRVIVFVRMFRCSCLRRSPLVSDPWSLLLVWPGTDLRSDVCVFCSVACFLPTLPLSSALLFSRTFVFFSLPASLL</sequence>